<comment type="caution">
    <text evidence="4">The sequence shown here is derived from an EMBL/GenBank/DDBJ whole genome shotgun (WGS) entry which is preliminary data.</text>
</comment>
<proteinExistence type="predicted"/>
<organism evidence="4 5">
    <name type="scientific">Papiliotrema laurentii</name>
    <name type="common">Cryptococcus laurentii</name>
    <dbReference type="NCBI Taxonomy" id="5418"/>
    <lineage>
        <taxon>Eukaryota</taxon>
        <taxon>Fungi</taxon>
        <taxon>Dikarya</taxon>
        <taxon>Basidiomycota</taxon>
        <taxon>Agaricomycotina</taxon>
        <taxon>Tremellomycetes</taxon>
        <taxon>Tremellales</taxon>
        <taxon>Rhynchogastremaceae</taxon>
        <taxon>Papiliotrema</taxon>
    </lineage>
</organism>
<dbReference type="PANTHER" id="PTHR12658">
    <property type="entry name" value="BETA-TUBULIN COFACTOR D"/>
    <property type="match status" value="1"/>
</dbReference>
<dbReference type="Proteomes" id="UP001182556">
    <property type="component" value="Unassembled WGS sequence"/>
</dbReference>
<feature type="domain" description="Tubulin-folding cofactor D ARM repeats" evidence="3">
    <location>
        <begin position="451"/>
        <end position="570"/>
    </location>
</feature>
<dbReference type="SUPFAM" id="SSF48371">
    <property type="entry name" value="ARM repeat"/>
    <property type="match status" value="1"/>
</dbReference>
<dbReference type="Pfam" id="PF12612">
    <property type="entry name" value="TFCD_C"/>
    <property type="match status" value="1"/>
</dbReference>
<dbReference type="EMBL" id="JAODAN010000002">
    <property type="protein sequence ID" value="KAK1926122.1"/>
    <property type="molecule type" value="Genomic_DNA"/>
</dbReference>
<dbReference type="Pfam" id="PF23579">
    <property type="entry name" value="ARM_TBCD"/>
    <property type="match status" value="1"/>
</dbReference>
<feature type="domain" description="Tubulin-folding cofactor D C-terminal" evidence="2">
    <location>
        <begin position="924"/>
        <end position="1100"/>
    </location>
</feature>
<evidence type="ECO:0000313" key="5">
    <source>
        <dbReference type="Proteomes" id="UP001182556"/>
    </source>
</evidence>
<dbReference type="InterPro" id="IPR058033">
    <property type="entry name" value="ARM_TBCD_2nd"/>
</dbReference>
<evidence type="ECO:0000259" key="2">
    <source>
        <dbReference type="Pfam" id="PF12612"/>
    </source>
</evidence>
<dbReference type="GO" id="GO:0000226">
    <property type="term" value="P:microtubule cytoskeleton organization"/>
    <property type="evidence" value="ECO:0007669"/>
    <property type="project" value="TreeGrafter"/>
</dbReference>
<evidence type="ECO:0000259" key="3">
    <source>
        <dbReference type="Pfam" id="PF25767"/>
    </source>
</evidence>
<dbReference type="GO" id="GO:0007021">
    <property type="term" value="P:tubulin complex assembly"/>
    <property type="evidence" value="ECO:0007669"/>
    <property type="project" value="InterPro"/>
</dbReference>
<evidence type="ECO:0000313" key="4">
    <source>
        <dbReference type="EMBL" id="KAK1926122.1"/>
    </source>
</evidence>
<dbReference type="GO" id="GO:0005096">
    <property type="term" value="F:GTPase activator activity"/>
    <property type="evidence" value="ECO:0007669"/>
    <property type="project" value="InterPro"/>
</dbReference>
<dbReference type="InterPro" id="IPR033162">
    <property type="entry name" value="TBCD"/>
</dbReference>
<sequence>MSMALEDDADPTYTHFAHRSEFLHQLNRFIKLDLTRDPDQFEDEDEERSVARLGSILDFYLPLPGLLDPSLHEIVPPLMDVLLSSLHLLVDTSPGEHVNGPRLQRLGRVINWVIKVRGWKAIVPHFPSSIHNLPILIFLLSPPCNPSCSSAPETPHHPLLSGQEAWEVRAVLLLWLSLLLTVPFDLSALSSGTSTLEDLISQYPTFDRPSLNVLFKRSPSQISAQVTLLALPLLHRPGKEGSYAALVLARLFSRTDAVRHLSDFLDWIATELEAGEREGEAHFVAALLEFLAIMPSLLPHEHLGLLEAFMGDKLLPHLRGGRTAASSGLVRKLSVKARGRWWVAKLGHHYTEGIASEVEDMPDGLEEELDDLMNGLSDKDTIVRYSCAKYLARISALLPSAFAEQIVLATISLFGGTDDEPVIATPFGVIVDPGGTAASGGTMGLGGADTTRGEARWHGCCLAIAEMARRGLIVDAEVISLSVEWVLKALTFDLRRASYSIGANVRDAAAYLVWSLSRACRPESLANHAENLATSLTCVACFDREVGVRRAASAAFQEGVGRHGLYPEGIDVLGKTDFYSVSVRRMAFTNAAPAVARHRVYRDRMREHLHQVTLRHWDVAMRMLGASTLQSVLGMSGPDDLNNSIQREIKQIPSLDSVNVHGALVALAKMAEILDPSDKRRKQILHAVSSVRSAALLSSQGAEITQAVCDLISASLSPILLDQPVLNDLVFHYLDLTMSRKESECYEAVSRMIARLSSLRAADREVDRLLEIIRSPRVIPRQVGALALGQVRYIQCPDKLGSVMQALLHQGEEAAKADVETRRYAIRSLACILQQSSPSGTPLRVCFTNEGGRPQKLITVDRAQFKAAYATFLKALTDYSTDQRGDIGSWIRIAGLTALSRAIATAVTLPGTHDWVSQRDFDAAIDGIVKLGVEKLEPVRAASWRAWRRLKAAQAVQCWHWESKDVWTFEVQDESDESFRYIDLKSWYLSAMPVLDTKQETALISGLSNSIGSQVQTVSSAAFSAFEEYIKVQGSSEKILGQVVRILQSISSTGVNQNRLFLPALSTVTKILSSDKLREAVATEEISSSLIGIIGTACRGIPQIKSIERISASMRLVIACLALTGKAGVRRKAISALPLFLAHRFPRIRGMSAEALYLILSELDEELDEEIEEALLETAWTDEHMGESQARVVVTLLEGWLGAS</sequence>
<dbReference type="Gene3D" id="1.25.10.10">
    <property type="entry name" value="Leucine-rich Repeat Variant"/>
    <property type="match status" value="1"/>
</dbReference>
<dbReference type="PANTHER" id="PTHR12658:SF0">
    <property type="entry name" value="TUBULIN-SPECIFIC CHAPERONE D"/>
    <property type="match status" value="1"/>
</dbReference>
<reference evidence="4" key="1">
    <citation type="submission" date="2023-02" db="EMBL/GenBank/DDBJ databases">
        <title>Identification and recombinant expression of a fungal hydrolase from Papiliotrema laurentii that hydrolyzes apple cutin and clears colloidal polyester polyurethane.</title>
        <authorList>
            <consortium name="DOE Joint Genome Institute"/>
            <person name="Roman V.A."/>
            <person name="Bojanowski C."/>
            <person name="Crable B.R."/>
            <person name="Wagner D.N."/>
            <person name="Hung C.S."/>
            <person name="Nadeau L.J."/>
            <person name="Schratz L."/>
            <person name="Haridas S."/>
            <person name="Pangilinan J."/>
            <person name="Lipzen A."/>
            <person name="Na H."/>
            <person name="Yan M."/>
            <person name="Ng V."/>
            <person name="Grigoriev I.V."/>
            <person name="Spatafora J.W."/>
            <person name="Barlow D."/>
            <person name="Biffinger J."/>
            <person name="Kelley-Loughnane N."/>
            <person name="Varaljay V.A."/>
            <person name="Crookes-Goodson W.J."/>
        </authorList>
    </citation>
    <scope>NUCLEOTIDE SEQUENCE</scope>
    <source>
        <strain evidence="4">5307AH</strain>
    </source>
</reference>
<protein>
    <submittedName>
        <fullName evidence="4">Armadillo-type protein</fullName>
    </submittedName>
</protein>
<evidence type="ECO:0000256" key="1">
    <source>
        <dbReference type="ARBA" id="ARBA00023186"/>
    </source>
</evidence>
<dbReference type="GO" id="GO:0007023">
    <property type="term" value="P:post-chaperonin tubulin folding pathway"/>
    <property type="evidence" value="ECO:0007669"/>
    <property type="project" value="InterPro"/>
</dbReference>
<name>A0AAD9L839_PAPLA</name>
<dbReference type="Pfam" id="PF25767">
    <property type="entry name" value="ARM_TBCD_2nd"/>
    <property type="match status" value="2"/>
</dbReference>
<keyword evidence="1" id="KW-0143">Chaperone</keyword>
<dbReference type="GO" id="GO:0048487">
    <property type="term" value="F:beta-tubulin binding"/>
    <property type="evidence" value="ECO:0007669"/>
    <property type="project" value="InterPro"/>
</dbReference>
<feature type="domain" description="Tubulin-folding cofactor D ARM repeats" evidence="3">
    <location>
        <begin position="356"/>
        <end position="418"/>
    </location>
</feature>
<keyword evidence="5" id="KW-1185">Reference proteome</keyword>
<dbReference type="InterPro" id="IPR022577">
    <property type="entry name" value="TBCD_C"/>
</dbReference>
<accession>A0AAD9L839</accession>
<dbReference type="InterPro" id="IPR016024">
    <property type="entry name" value="ARM-type_fold"/>
</dbReference>
<gene>
    <name evidence="4" type="ORF">DB88DRAFT_150837</name>
</gene>
<dbReference type="InterPro" id="IPR011989">
    <property type="entry name" value="ARM-like"/>
</dbReference>
<dbReference type="AlphaFoldDB" id="A0AAD9L839"/>